<organism evidence="7 8">
    <name type="scientific">Caballeronia sordidicola</name>
    <name type="common">Burkholderia sordidicola</name>
    <dbReference type="NCBI Taxonomy" id="196367"/>
    <lineage>
        <taxon>Bacteria</taxon>
        <taxon>Pseudomonadati</taxon>
        <taxon>Pseudomonadota</taxon>
        <taxon>Betaproteobacteria</taxon>
        <taxon>Burkholderiales</taxon>
        <taxon>Burkholderiaceae</taxon>
        <taxon>Caballeronia</taxon>
    </lineage>
</organism>
<reference evidence="7 8" key="1">
    <citation type="submission" date="2017-03" db="EMBL/GenBank/DDBJ databases">
        <title>Genome analysis of strain PAMC 26577.</title>
        <authorList>
            <person name="Oh H.-M."/>
            <person name="Yang J.-A."/>
        </authorList>
    </citation>
    <scope>NUCLEOTIDE SEQUENCE [LARGE SCALE GENOMIC DNA]</scope>
    <source>
        <strain evidence="7 8">PAMC 26577</strain>
    </source>
</reference>
<sequence>MAALSEETAAMTDLTLPPSMQHQWLPFTPNRAFKEDPKFFSRAKDQYFYDLDGRPILDAGSGLFTTPAGHGRREIADAVHAQLLELDFTPSFLRAHPSSFELSTRLVELLPAGIDKLFFVSSGSEAVDTAMKICVAYQRAKGAAGRTMFVSRERAYHGVNFGGTALSGMVNNRRAYGNLMHGVVHMRDTWMEENRFQTGQPQYGRERADDLLRLINLHGAENIAACFVEPIAGSTGVLVPPVGYLERLREICTAHGVLLVFDEVICGFGRTGHAFGAQSFSVTPDLITMAKALTNGAIPMAAVAVASHVHDTIVDHAPEGAIEFFHGYTWSAHPVACAAALAALNIYRDEKLFERAHDLSGYFLKQVSTLRELPCVTDIRGYGMIAGIDLKSDGKPGRRGHVLQNKLFDAGIHLKTTGDCAIISPQFIFERQQIDQTIEVLRKTLQAFDV</sequence>
<comment type="similarity">
    <text evidence="2 6">Belongs to the class-III pyridoxal-phosphate-dependent aminotransferase family.</text>
</comment>
<name>A0A242N422_CABSO</name>
<keyword evidence="5 6" id="KW-0663">Pyridoxal phosphate</keyword>
<keyword evidence="7" id="KW-0670">Pyruvate</keyword>
<dbReference type="CDD" id="cd00610">
    <property type="entry name" value="OAT_like"/>
    <property type="match status" value="1"/>
</dbReference>
<proteinExistence type="inferred from homology"/>
<evidence type="ECO:0000256" key="5">
    <source>
        <dbReference type="ARBA" id="ARBA00022898"/>
    </source>
</evidence>
<dbReference type="SUPFAM" id="SSF53383">
    <property type="entry name" value="PLP-dependent transferases"/>
    <property type="match status" value="1"/>
</dbReference>
<dbReference type="InterPro" id="IPR015424">
    <property type="entry name" value="PyrdxlP-dep_Trfase"/>
</dbReference>
<keyword evidence="4 7" id="KW-0808">Transferase</keyword>
<dbReference type="EMBL" id="NBTZ01000024">
    <property type="protein sequence ID" value="OTP78425.1"/>
    <property type="molecule type" value="Genomic_DNA"/>
</dbReference>
<dbReference type="InterPro" id="IPR015422">
    <property type="entry name" value="PyrdxlP-dep_Trfase_small"/>
</dbReference>
<dbReference type="Gene3D" id="3.90.1150.10">
    <property type="entry name" value="Aspartate Aminotransferase, domain 1"/>
    <property type="match status" value="1"/>
</dbReference>
<dbReference type="PIRSF" id="PIRSF000521">
    <property type="entry name" value="Transaminase_4ab_Lys_Orn"/>
    <property type="match status" value="1"/>
</dbReference>
<dbReference type="InterPro" id="IPR015421">
    <property type="entry name" value="PyrdxlP-dep_Trfase_major"/>
</dbReference>
<dbReference type="AlphaFoldDB" id="A0A242N422"/>
<comment type="cofactor">
    <cofactor evidence="1">
        <name>pyridoxal 5'-phosphate</name>
        <dbReference type="ChEBI" id="CHEBI:597326"/>
    </cofactor>
</comment>
<evidence type="ECO:0000256" key="2">
    <source>
        <dbReference type="ARBA" id="ARBA00008954"/>
    </source>
</evidence>
<evidence type="ECO:0000313" key="8">
    <source>
        <dbReference type="Proteomes" id="UP000195221"/>
    </source>
</evidence>
<comment type="caution">
    <text evidence="7">The sequence shown here is derived from an EMBL/GenBank/DDBJ whole genome shotgun (WGS) entry which is preliminary data.</text>
</comment>
<dbReference type="Proteomes" id="UP000195221">
    <property type="component" value="Unassembled WGS sequence"/>
</dbReference>
<evidence type="ECO:0000256" key="4">
    <source>
        <dbReference type="ARBA" id="ARBA00022679"/>
    </source>
</evidence>
<dbReference type="PANTHER" id="PTHR43094">
    <property type="entry name" value="AMINOTRANSFERASE"/>
    <property type="match status" value="1"/>
</dbReference>
<accession>A0A242N422</accession>
<dbReference type="RefSeq" id="WP_256935956.1">
    <property type="nucleotide sequence ID" value="NZ_NBTZ01000024.1"/>
</dbReference>
<gene>
    <name evidence="7" type="ORF">PAMC26577_05005</name>
</gene>
<dbReference type="Gene3D" id="3.40.640.10">
    <property type="entry name" value="Type I PLP-dependent aspartate aminotransferase-like (Major domain)"/>
    <property type="match status" value="1"/>
</dbReference>
<dbReference type="PROSITE" id="PS00600">
    <property type="entry name" value="AA_TRANSFER_CLASS_3"/>
    <property type="match status" value="1"/>
</dbReference>
<dbReference type="FunFam" id="3.40.640.10:FF:000014">
    <property type="entry name" value="Adenosylmethionine-8-amino-7-oxononanoate aminotransferase, probable"/>
    <property type="match status" value="1"/>
</dbReference>
<keyword evidence="3 7" id="KW-0032">Aminotransferase</keyword>
<dbReference type="GO" id="GO:0008483">
    <property type="term" value="F:transaminase activity"/>
    <property type="evidence" value="ECO:0007669"/>
    <property type="project" value="UniProtKB-KW"/>
</dbReference>
<dbReference type="InterPro" id="IPR005814">
    <property type="entry name" value="Aminotrans_3"/>
</dbReference>
<protein>
    <submittedName>
        <fullName evidence="7">Omega-amino acid--pyruvate aminotransferase</fullName>
    </submittedName>
</protein>
<evidence type="ECO:0000256" key="3">
    <source>
        <dbReference type="ARBA" id="ARBA00022576"/>
    </source>
</evidence>
<dbReference type="GO" id="GO:0030170">
    <property type="term" value="F:pyridoxal phosphate binding"/>
    <property type="evidence" value="ECO:0007669"/>
    <property type="project" value="InterPro"/>
</dbReference>
<evidence type="ECO:0000256" key="6">
    <source>
        <dbReference type="RuleBase" id="RU003560"/>
    </source>
</evidence>
<dbReference type="InterPro" id="IPR049704">
    <property type="entry name" value="Aminotrans_3_PPA_site"/>
</dbReference>
<dbReference type="PANTHER" id="PTHR43094:SF1">
    <property type="entry name" value="AMINOTRANSFERASE CLASS-III"/>
    <property type="match status" value="1"/>
</dbReference>
<evidence type="ECO:0000313" key="7">
    <source>
        <dbReference type="EMBL" id="OTP78425.1"/>
    </source>
</evidence>
<dbReference type="Pfam" id="PF00202">
    <property type="entry name" value="Aminotran_3"/>
    <property type="match status" value="1"/>
</dbReference>
<evidence type="ECO:0000256" key="1">
    <source>
        <dbReference type="ARBA" id="ARBA00001933"/>
    </source>
</evidence>